<dbReference type="Gene3D" id="6.10.250.1890">
    <property type="match status" value="1"/>
</dbReference>
<dbReference type="GO" id="GO:0004368">
    <property type="term" value="F:glycerol-3-phosphate dehydrogenase (quinone) activity"/>
    <property type="evidence" value="ECO:0007669"/>
    <property type="project" value="UniProtKB-EC"/>
</dbReference>
<evidence type="ECO:0000256" key="3">
    <source>
        <dbReference type="ARBA" id="ARBA00022630"/>
    </source>
</evidence>
<comment type="caution">
    <text evidence="9">The sequence shown here is derived from an EMBL/GenBank/DDBJ whole genome shotgun (WGS) entry which is preliminary data.</text>
</comment>
<dbReference type="InterPro" id="IPR006076">
    <property type="entry name" value="FAD-dep_OxRdtase"/>
</dbReference>
<dbReference type="Proteomes" id="UP001606099">
    <property type="component" value="Unassembled WGS sequence"/>
</dbReference>
<dbReference type="InterPro" id="IPR031656">
    <property type="entry name" value="DAO_C"/>
</dbReference>
<dbReference type="RefSeq" id="WP_394457747.1">
    <property type="nucleotide sequence ID" value="NZ_JBIGHZ010000001.1"/>
</dbReference>
<dbReference type="NCBIfam" id="NF009906">
    <property type="entry name" value="PRK13369.1"/>
    <property type="match status" value="1"/>
</dbReference>
<keyword evidence="5 6" id="KW-0560">Oxidoreductase</keyword>
<dbReference type="PANTHER" id="PTHR11985">
    <property type="entry name" value="GLYCEROL-3-PHOSPHATE DEHYDROGENASE"/>
    <property type="match status" value="1"/>
</dbReference>
<feature type="domain" description="Alpha-glycerophosphate oxidase C-terminal" evidence="8">
    <location>
        <begin position="395"/>
        <end position="510"/>
    </location>
</feature>
<dbReference type="PANTHER" id="PTHR11985:SF15">
    <property type="entry name" value="GLYCEROL-3-PHOSPHATE DEHYDROGENASE, MITOCHONDRIAL"/>
    <property type="match status" value="1"/>
</dbReference>
<dbReference type="InterPro" id="IPR036188">
    <property type="entry name" value="FAD/NAD-bd_sf"/>
</dbReference>
<comment type="catalytic activity">
    <reaction evidence="6">
        <text>a quinone + sn-glycerol 3-phosphate = dihydroxyacetone phosphate + a quinol</text>
        <dbReference type="Rhea" id="RHEA:18977"/>
        <dbReference type="ChEBI" id="CHEBI:24646"/>
        <dbReference type="ChEBI" id="CHEBI:57597"/>
        <dbReference type="ChEBI" id="CHEBI:57642"/>
        <dbReference type="ChEBI" id="CHEBI:132124"/>
        <dbReference type="EC" id="1.1.5.3"/>
    </reaction>
</comment>
<evidence type="ECO:0000313" key="9">
    <source>
        <dbReference type="EMBL" id="MFG6446681.1"/>
    </source>
</evidence>
<feature type="domain" description="FAD dependent oxidoreductase" evidence="7">
    <location>
        <begin position="19"/>
        <end position="369"/>
    </location>
</feature>
<dbReference type="PRINTS" id="PR01001">
    <property type="entry name" value="FADG3PDH"/>
</dbReference>
<dbReference type="NCBIfam" id="NF008899">
    <property type="entry name" value="PRK12266.1"/>
    <property type="match status" value="1"/>
</dbReference>
<dbReference type="InterPro" id="IPR038299">
    <property type="entry name" value="DAO_C_sf"/>
</dbReference>
<comment type="cofactor">
    <cofactor evidence="1 6">
        <name>FAD</name>
        <dbReference type="ChEBI" id="CHEBI:57692"/>
    </cofactor>
</comment>
<dbReference type="InterPro" id="IPR000447">
    <property type="entry name" value="G3P_DH_FAD-dep"/>
</dbReference>
<sequence>MPLHSAFDPDLPADNALWDVLVVGGGLNGCGIARDLAGRGWRVLLAEAGDLGAQSSCATSKLIHGGLLELNQSPLREIRKALREGELLLHSAPHIVWPLRFVLPLEPTSPPAWRLRLDLLLHDHLAPGNALPRHERLALRGHVAKQPLPAALQNAFAYSDVWADDARLVLLNALDARNKGARVLPHTRVQAARPCTDGATPCWAVSLDTAQGPLRQRARVLVNATGAWAHQFSNHVLGHTRAAPRLVRSSHIVVPRIHEHEHAYLWPAGQGQALFALPYEHRYTLIGSTQVEVGAAALEHPTAASAEDVDTLCREASRHLHQCLTPSDVVWHFAALRPMPVELGGSAQNGQLELSRSGPALLQVWGGRLCTYRHLAEKAANLLGPVLGESRLAWTTHAHLPGGDFSAWVNPALASSDPQQAFEQLVRALNQRYPFMDGDSMRRLARRYGSRVPMVLGLAETLSDLGSAVAPGLYERELHYLRDEEWARSADDVLWRRTKLGLRYNAQQRHNVQRWFA</sequence>
<dbReference type="Gene3D" id="3.50.50.60">
    <property type="entry name" value="FAD/NAD(P)-binding domain"/>
    <property type="match status" value="1"/>
</dbReference>
<keyword evidence="3 6" id="KW-0285">Flavoprotein</keyword>
<evidence type="ECO:0000256" key="4">
    <source>
        <dbReference type="ARBA" id="ARBA00022827"/>
    </source>
</evidence>
<organism evidence="9 10">
    <name type="scientific">Roseateles rivi</name>
    <dbReference type="NCBI Taxonomy" id="3299028"/>
    <lineage>
        <taxon>Bacteria</taxon>
        <taxon>Pseudomonadati</taxon>
        <taxon>Pseudomonadota</taxon>
        <taxon>Betaproteobacteria</taxon>
        <taxon>Burkholderiales</taxon>
        <taxon>Sphaerotilaceae</taxon>
        <taxon>Roseateles</taxon>
    </lineage>
</organism>
<evidence type="ECO:0000259" key="7">
    <source>
        <dbReference type="Pfam" id="PF01266"/>
    </source>
</evidence>
<gene>
    <name evidence="9" type="primary">glpD</name>
    <name evidence="9" type="ORF">ACG0Z6_00340</name>
</gene>
<keyword evidence="10" id="KW-1185">Reference proteome</keyword>
<keyword evidence="4" id="KW-0274">FAD</keyword>
<evidence type="ECO:0000256" key="5">
    <source>
        <dbReference type="ARBA" id="ARBA00023002"/>
    </source>
</evidence>
<accession>A0ABW7FQU5</accession>
<evidence type="ECO:0000259" key="8">
    <source>
        <dbReference type="Pfam" id="PF16901"/>
    </source>
</evidence>
<protein>
    <recommendedName>
        <fullName evidence="6">Glycerol-3-phosphate dehydrogenase</fullName>
        <ecNumber evidence="6">1.1.5.3</ecNumber>
    </recommendedName>
</protein>
<evidence type="ECO:0000313" key="10">
    <source>
        <dbReference type="Proteomes" id="UP001606099"/>
    </source>
</evidence>
<dbReference type="EC" id="1.1.5.3" evidence="6"/>
<dbReference type="Pfam" id="PF16901">
    <property type="entry name" value="DAO_C"/>
    <property type="match status" value="1"/>
</dbReference>
<name>A0ABW7FQU5_9BURK</name>
<dbReference type="EMBL" id="JBIGHZ010000001">
    <property type="protein sequence ID" value="MFG6446681.1"/>
    <property type="molecule type" value="Genomic_DNA"/>
</dbReference>
<dbReference type="Gene3D" id="3.30.9.10">
    <property type="entry name" value="D-Amino Acid Oxidase, subunit A, domain 2"/>
    <property type="match status" value="1"/>
</dbReference>
<dbReference type="PROSITE" id="PS00977">
    <property type="entry name" value="FAD_G3PDH_1"/>
    <property type="match status" value="1"/>
</dbReference>
<comment type="similarity">
    <text evidence="2 6">Belongs to the FAD-dependent glycerol-3-phosphate dehydrogenase family.</text>
</comment>
<evidence type="ECO:0000256" key="1">
    <source>
        <dbReference type="ARBA" id="ARBA00001974"/>
    </source>
</evidence>
<dbReference type="SUPFAM" id="SSF51905">
    <property type="entry name" value="FAD/NAD(P)-binding domain"/>
    <property type="match status" value="1"/>
</dbReference>
<proteinExistence type="inferred from homology"/>
<dbReference type="Pfam" id="PF01266">
    <property type="entry name" value="DAO"/>
    <property type="match status" value="1"/>
</dbReference>
<evidence type="ECO:0000256" key="2">
    <source>
        <dbReference type="ARBA" id="ARBA00007330"/>
    </source>
</evidence>
<dbReference type="Gene3D" id="1.10.8.870">
    <property type="entry name" value="Alpha-glycerophosphate oxidase, cap domain"/>
    <property type="match status" value="1"/>
</dbReference>
<evidence type="ECO:0000256" key="6">
    <source>
        <dbReference type="RuleBase" id="RU361217"/>
    </source>
</evidence>
<reference evidence="9 10" key="1">
    <citation type="submission" date="2024-08" db="EMBL/GenBank/DDBJ databases">
        <authorList>
            <person name="Lu H."/>
        </authorList>
    </citation>
    <scope>NUCLEOTIDE SEQUENCE [LARGE SCALE GENOMIC DNA]</scope>
    <source>
        <strain evidence="9 10">BYS180W</strain>
    </source>
</reference>